<dbReference type="RefSeq" id="WP_087778505.1">
    <property type="nucleotide sequence ID" value="NZ_CP088082.1"/>
</dbReference>
<dbReference type="Proteomes" id="UP000430120">
    <property type="component" value="Unassembled WGS sequence"/>
</dbReference>
<dbReference type="EMBL" id="VZPB01000039">
    <property type="protein sequence ID" value="KAB0579167.1"/>
    <property type="molecule type" value="Genomic_DNA"/>
</dbReference>
<comment type="caution">
    <text evidence="1">The sequence shown here is derived from an EMBL/GenBank/DDBJ whole genome shotgun (WGS) entry which is preliminary data.</text>
</comment>
<dbReference type="Gene3D" id="3.30.40.190">
    <property type="match status" value="1"/>
</dbReference>
<name>A0A643FAM3_IDEDE</name>
<evidence type="ECO:0000313" key="2">
    <source>
        <dbReference type="Proteomes" id="UP000430120"/>
    </source>
</evidence>
<organism evidence="1 2">
    <name type="scientific">Ideonella dechloratans</name>
    <dbReference type="NCBI Taxonomy" id="36863"/>
    <lineage>
        <taxon>Bacteria</taxon>
        <taxon>Pseudomonadati</taxon>
        <taxon>Pseudomonadota</taxon>
        <taxon>Betaproteobacteria</taxon>
        <taxon>Burkholderiales</taxon>
        <taxon>Sphaerotilaceae</taxon>
        <taxon>Ideonella</taxon>
    </lineage>
</organism>
<evidence type="ECO:0000313" key="1">
    <source>
        <dbReference type="EMBL" id="KAB0579167.1"/>
    </source>
</evidence>
<accession>A0A643FAM3</accession>
<dbReference type="Pfam" id="PF16786">
    <property type="entry name" value="RecA_dep_nuc"/>
    <property type="match status" value="1"/>
</dbReference>
<sequence>MKRAATAAEKRHMGRVAALGCILCDHLGLGATPAQVHHVREDQGGAQRASNYLTVPLCPEHHTGKTGLHGLGTRAFERTYGLSELDLLALTLERLEGGCR</sequence>
<protein>
    <recommendedName>
        <fullName evidence="3">DUF968 domain-containing protein</fullName>
    </recommendedName>
</protein>
<dbReference type="InterPro" id="IPR031875">
    <property type="entry name" value="RecA_dep_nuc"/>
</dbReference>
<keyword evidence="2" id="KW-1185">Reference proteome</keyword>
<evidence type="ECO:0008006" key="3">
    <source>
        <dbReference type="Google" id="ProtNLM"/>
    </source>
</evidence>
<gene>
    <name evidence="1" type="ORF">F7Q92_15055</name>
</gene>
<reference evidence="1 2" key="1">
    <citation type="submission" date="2019-09" db="EMBL/GenBank/DDBJ databases">
        <title>Draft genome sequences of 48 bacterial type strains from the CCUG.</title>
        <authorList>
            <person name="Tunovic T."/>
            <person name="Pineiro-Iglesias B."/>
            <person name="Unosson C."/>
            <person name="Inganas E."/>
            <person name="Ohlen M."/>
            <person name="Cardew S."/>
            <person name="Jensie-Markopoulos S."/>
            <person name="Salva-Serra F."/>
            <person name="Jaen-Luchoro D."/>
            <person name="Karlsson R."/>
            <person name="Svensson-Stadler L."/>
            <person name="Chun J."/>
            <person name="Moore E."/>
        </authorList>
    </citation>
    <scope>NUCLEOTIDE SEQUENCE [LARGE SCALE GENOMIC DNA]</scope>
    <source>
        <strain evidence="1 2">CCUG 30977</strain>
    </source>
</reference>
<dbReference type="OrthoDB" id="8966986at2"/>
<dbReference type="AlphaFoldDB" id="A0A643FAM3"/>
<proteinExistence type="predicted"/>